<comment type="cofactor">
    <cofactor evidence="1 9">
        <name>heme</name>
        <dbReference type="ChEBI" id="CHEBI:30413"/>
    </cofactor>
</comment>
<evidence type="ECO:0000313" key="12">
    <source>
        <dbReference type="Proteomes" id="UP000613580"/>
    </source>
</evidence>
<dbReference type="PRINTS" id="PR00463">
    <property type="entry name" value="EP450I"/>
</dbReference>
<evidence type="ECO:0000256" key="9">
    <source>
        <dbReference type="PIRSR" id="PIRSR602401-1"/>
    </source>
</evidence>
<dbReference type="Proteomes" id="UP000613580">
    <property type="component" value="Unassembled WGS sequence"/>
</dbReference>
<evidence type="ECO:0000256" key="7">
    <source>
        <dbReference type="ARBA" id="ARBA00023004"/>
    </source>
</evidence>
<dbReference type="InterPro" id="IPR017972">
    <property type="entry name" value="Cyt_P450_CS"/>
</dbReference>
<dbReference type="GO" id="GO:0020037">
    <property type="term" value="F:heme binding"/>
    <property type="evidence" value="ECO:0007669"/>
    <property type="project" value="InterPro"/>
</dbReference>
<keyword evidence="5 9" id="KW-0479">Metal-binding</keyword>
<evidence type="ECO:0000256" key="8">
    <source>
        <dbReference type="ARBA" id="ARBA00023033"/>
    </source>
</evidence>
<evidence type="ECO:0000313" key="11">
    <source>
        <dbReference type="EMBL" id="KAF7296350.1"/>
    </source>
</evidence>
<dbReference type="OrthoDB" id="1470350at2759"/>
<keyword evidence="8 10" id="KW-0503">Monooxygenase</keyword>
<evidence type="ECO:0000256" key="10">
    <source>
        <dbReference type="RuleBase" id="RU000461"/>
    </source>
</evidence>
<protein>
    <submittedName>
        <fullName evidence="11">Cytochrome P450</fullName>
    </submittedName>
</protein>
<comment type="similarity">
    <text evidence="3 10">Belongs to the cytochrome P450 family.</text>
</comment>
<evidence type="ECO:0000256" key="4">
    <source>
        <dbReference type="ARBA" id="ARBA00022617"/>
    </source>
</evidence>
<dbReference type="AlphaFoldDB" id="A0A8H6SEH2"/>
<proteinExistence type="inferred from homology"/>
<name>A0A8H6SEH2_MYCCL</name>
<feature type="binding site" description="axial binding residue" evidence="9">
    <location>
        <position position="454"/>
    </location>
    <ligand>
        <name>heme</name>
        <dbReference type="ChEBI" id="CHEBI:30413"/>
    </ligand>
    <ligandPart>
        <name>Fe</name>
        <dbReference type="ChEBI" id="CHEBI:18248"/>
    </ligandPart>
</feature>
<dbReference type="GO" id="GO:0016705">
    <property type="term" value="F:oxidoreductase activity, acting on paired donors, with incorporation or reduction of molecular oxygen"/>
    <property type="evidence" value="ECO:0007669"/>
    <property type="project" value="InterPro"/>
</dbReference>
<dbReference type="EMBL" id="JACAZE010000017">
    <property type="protein sequence ID" value="KAF7296350.1"/>
    <property type="molecule type" value="Genomic_DNA"/>
</dbReference>
<dbReference type="InterPro" id="IPR002401">
    <property type="entry name" value="Cyt_P450_E_grp-I"/>
</dbReference>
<sequence length="523" mass="58690">MNSSTLSAPPTRFSPLTRAHESTSAFSLAHLIPAILALLATYNFFRGRKAAQLHKRIPGPRALPLLGNLLDWPSEHQGNSMQVWAERYGPITKLSILGKNILFLTSTQTITDIFSKQSAVFSDRPQLVFSQELCGMDVLHPMTQYGPDFREQRKFMKEVLAPEVQKRHEGLLAEEGRRLLRATFDNPKDAVRYLRRFSTSFALRMVYGLPPLEIDDPDVLLAEEMMAVSEYAIVGGWAVDFIPSLKHLPSWIPFKRRAQYYRAKINEMMSKPWEAVKQQVMDGTATESFCSINMQKFVDGTSKHTEILVKATAAAIYGAASDTAACASHNFLLAMLLHPDVQTKAQTELDRVVGHDRLPCMADKARLPFLVSVVWEVLRWAPPVPVAIPHRSRADVEFDGYMIPEDSMLLASLYSMSRDPAVHTSVDDFNPERFLGDKPEPQPHYAFGVGPRRCPGADLAVNQLFLQVAYILSCFNIKPALDENGAEIIPVPTFSGKMVRTPDEFPFVMEARYAGVERLFMSS</sequence>
<dbReference type="Gene3D" id="1.10.630.10">
    <property type="entry name" value="Cytochrome P450"/>
    <property type="match status" value="1"/>
</dbReference>
<evidence type="ECO:0000256" key="5">
    <source>
        <dbReference type="ARBA" id="ARBA00022723"/>
    </source>
</evidence>
<dbReference type="PRINTS" id="PR00385">
    <property type="entry name" value="P450"/>
</dbReference>
<keyword evidence="12" id="KW-1185">Reference proteome</keyword>
<keyword evidence="7 9" id="KW-0408">Iron</keyword>
<comment type="pathway">
    <text evidence="2">Secondary metabolite biosynthesis.</text>
</comment>
<evidence type="ECO:0000256" key="3">
    <source>
        <dbReference type="ARBA" id="ARBA00010617"/>
    </source>
</evidence>
<comment type="caution">
    <text evidence="11">The sequence shown here is derived from an EMBL/GenBank/DDBJ whole genome shotgun (WGS) entry which is preliminary data.</text>
</comment>
<dbReference type="PANTHER" id="PTHR46300">
    <property type="entry name" value="P450, PUTATIVE (EUROFUNG)-RELATED-RELATED"/>
    <property type="match status" value="1"/>
</dbReference>
<organism evidence="11 12">
    <name type="scientific">Mycena chlorophos</name>
    <name type="common">Agaric fungus</name>
    <name type="synonym">Agaricus chlorophos</name>
    <dbReference type="NCBI Taxonomy" id="658473"/>
    <lineage>
        <taxon>Eukaryota</taxon>
        <taxon>Fungi</taxon>
        <taxon>Dikarya</taxon>
        <taxon>Basidiomycota</taxon>
        <taxon>Agaricomycotina</taxon>
        <taxon>Agaricomycetes</taxon>
        <taxon>Agaricomycetidae</taxon>
        <taxon>Agaricales</taxon>
        <taxon>Marasmiineae</taxon>
        <taxon>Mycenaceae</taxon>
        <taxon>Mycena</taxon>
    </lineage>
</organism>
<dbReference type="Pfam" id="PF00067">
    <property type="entry name" value="p450"/>
    <property type="match status" value="1"/>
</dbReference>
<dbReference type="GO" id="GO:0004497">
    <property type="term" value="F:monooxygenase activity"/>
    <property type="evidence" value="ECO:0007669"/>
    <property type="project" value="UniProtKB-KW"/>
</dbReference>
<gene>
    <name evidence="11" type="ORF">HMN09_01105100</name>
</gene>
<dbReference type="InterPro" id="IPR001128">
    <property type="entry name" value="Cyt_P450"/>
</dbReference>
<keyword evidence="4 9" id="KW-0349">Heme</keyword>
<dbReference type="CDD" id="cd11065">
    <property type="entry name" value="CYP64-like"/>
    <property type="match status" value="1"/>
</dbReference>
<dbReference type="InterPro" id="IPR036396">
    <property type="entry name" value="Cyt_P450_sf"/>
</dbReference>
<dbReference type="SUPFAM" id="SSF48264">
    <property type="entry name" value="Cytochrome P450"/>
    <property type="match status" value="1"/>
</dbReference>
<accession>A0A8H6SEH2</accession>
<keyword evidence="6 10" id="KW-0560">Oxidoreductase</keyword>
<dbReference type="PROSITE" id="PS00086">
    <property type="entry name" value="CYTOCHROME_P450"/>
    <property type="match status" value="1"/>
</dbReference>
<evidence type="ECO:0000256" key="1">
    <source>
        <dbReference type="ARBA" id="ARBA00001971"/>
    </source>
</evidence>
<reference evidence="11" key="1">
    <citation type="submission" date="2020-05" db="EMBL/GenBank/DDBJ databases">
        <title>Mycena genomes resolve the evolution of fungal bioluminescence.</title>
        <authorList>
            <person name="Tsai I.J."/>
        </authorList>
    </citation>
    <scope>NUCLEOTIDE SEQUENCE</scope>
    <source>
        <strain evidence="11">110903Hualien_Pintung</strain>
    </source>
</reference>
<evidence type="ECO:0000256" key="2">
    <source>
        <dbReference type="ARBA" id="ARBA00005179"/>
    </source>
</evidence>
<evidence type="ECO:0000256" key="6">
    <source>
        <dbReference type="ARBA" id="ARBA00023002"/>
    </source>
</evidence>
<dbReference type="PANTHER" id="PTHR46300:SF7">
    <property type="entry name" value="P450, PUTATIVE (EUROFUNG)-RELATED"/>
    <property type="match status" value="1"/>
</dbReference>
<dbReference type="InterPro" id="IPR050364">
    <property type="entry name" value="Cytochrome_P450_fung"/>
</dbReference>
<dbReference type="GO" id="GO:0005506">
    <property type="term" value="F:iron ion binding"/>
    <property type="evidence" value="ECO:0007669"/>
    <property type="project" value="InterPro"/>
</dbReference>